<keyword evidence="1" id="KW-0001">2Fe-2S</keyword>
<feature type="domain" description="Rieske" evidence="6">
    <location>
        <begin position="2"/>
        <end position="105"/>
    </location>
</feature>
<evidence type="ECO:0000256" key="3">
    <source>
        <dbReference type="ARBA" id="ARBA00023002"/>
    </source>
</evidence>
<dbReference type="InterPro" id="IPR036922">
    <property type="entry name" value="Rieske_2Fe-2S_sf"/>
</dbReference>
<sequence>MIPVALSMDVAFGDVVPVRHEGQELVLWRDEEGVVHGWEDRCPHRGVRLSLGFIRNNRLACLYHGWQFDHEGRCRAIPAHPALNPPSTIRTQSFHVEEKAGLIWVALDSGENRPLIPPAEGTWHGVRSLAIRVTLSELREALVLEKGQWRLSSDRLLALHSPEEGVTMVHLAVRDASTRLKAAEWLLSLRDSMEEIRC</sequence>
<dbReference type="Proteomes" id="UP000637769">
    <property type="component" value="Unassembled WGS sequence"/>
</dbReference>
<keyword evidence="2" id="KW-0479">Metal-binding</keyword>
<dbReference type="InterPro" id="IPR015881">
    <property type="entry name" value="ARHD_Rieske_2Fe_2S"/>
</dbReference>
<dbReference type="PROSITE" id="PS51296">
    <property type="entry name" value="RIESKE"/>
    <property type="match status" value="1"/>
</dbReference>
<dbReference type="Pfam" id="PF00355">
    <property type="entry name" value="Rieske"/>
    <property type="match status" value="1"/>
</dbReference>
<keyword evidence="8" id="KW-1185">Reference proteome</keyword>
<keyword evidence="5" id="KW-0411">Iron-sulfur</keyword>
<dbReference type="CDD" id="cd03469">
    <property type="entry name" value="Rieske_RO_Alpha_N"/>
    <property type="match status" value="1"/>
</dbReference>
<organism evidence="7 8">
    <name type="scientific">Asaia siamensis</name>
    <dbReference type="NCBI Taxonomy" id="110479"/>
    <lineage>
        <taxon>Bacteria</taxon>
        <taxon>Pseudomonadati</taxon>
        <taxon>Pseudomonadota</taxon>
        <taxon>Alphaproteobacteria</taxon>
        <taxon>Acetobacterales</taxon>
        <taxon>Acetobacteraceae</taxon>
        <taxon>Asaia</taxon>
    </lineage>
</organism>
<gene>
    <name evidence="7" type="ORF">GCM10007207_26520</name>
</gene>
<keyword evidence="4" id="KW-0408">Iron</keyword>
<evidence type="ECO:0000256" key="5">
    <source>
        <dbReference type="ARBA" id="ARBA00023014"/>
    </source>
</evidence>
<proteinExistence type="predicted"/>
<protein>
    <recommendedName>
        <fullName evidence="6">Rieske domain-containing protein</fullName>
    </recommendedName>
</protein>
<dbReference type="SUPFAM" id="SSF50022">
    <property type="entry name" value="ISP domain"/>
    <property type="match status" value="1"/>
</dbReference>
<keyword evidence="3" id="KW-0560">Oxidoreductase</keyword>
<evidence type="ECO:0000256" key="2">
    <source>
        <dbReference type="ARBA" id="ARBA00022723"/>
    </source>
</evidence>
<comment type="caution">
    <text evidence="7">The sequence shown here is derived from an EMBL/GenBank/DDBJ whole genome shotgun (WGS) entry which is preliminary data.</text>
</comment>
<dbReference type="PANTHER" id="PTHR21266:SF60">
    <property type="entry name" value="3-KETOSTEROID-9-ALPHA-MONOOXYGENASE, OXYGENASE COMPONENT"/>
    <property type="match status" value="1"/>
</dbReference>
<dbReference type="PANTHER" id="PTHR21266">
    <property type="entry name" value="IRON-SULFUR DOMAIN CONTAINING PROTEIN"/>
    <property type="match status" value="1"/>
</dbReference>
<dbReference type="Gene3D" id="2.102.10.10">
    <property type="entry name" value="Rieske [2Fe-2S] iron-sulphur domain"/>
    <property type="match status" value="1"/>
</dbReference>
<dbReference type="RefSeq" id="WP_188427308.1">
    <property type="nucleotide sequence ID" value="NZ_BMCH01000008.1"/>
</dbReference>
<dbReference type="InterPro" id="IPR050584">
    <property type="entry name" value="Cholesterol_7-desaturase"/>
</dbReference>
<dbReference type="PROSITE" id="PS00570">
    <property type="entry name" value="RING_HYDROXYL_ALPHA"/>
    <property type="match status" value="1"/>
</dbReference>
<reference evidence="8" key="1">
    <citation type="journal article" date="2019" name="Int. J. Syst. Evol. Microbiol.">
        <title>The Global Catalogue of Microorganisms (GCM) 10K type strain sequencing project: providing services to taxonomists for standard genome sequencing and annotation.</title>
        <authorList>
            <consortium name="The Broad Institute Genomics Platform"/>
            <consortium name="The Broad Institute Genome Sequencing Center for Infectious Disease"/>
            <person name="Wu L."/>
            <person name="Ma J."/>
        </authorList>
    </citation>
    <scope>NUCLEOTIDE SEQUENCE [LARGE SCALE GENOMIC DNA]</scope>
    <source>
        <strain evidence="8">CCM 7132</strain>
    </source>
</reference>
<evidence type="ECO:0000313" key="8">
    <source>
        <dbReference type="Proteomes" id="UP000637769"/>
    </source>
</evidence>
<name>A0ABQ1MJR9_9PROT</name>
<evidence type="ECO:0000256" key="4">
    <source>
        <dbReference type="ARBA" id="ARBA00023004"/>
    </source>
</evidence>
<evidence type="ECO:0000313" key="7">
    <source>
        <dbReference type="EMBL" id="GGC39753.1"/>
    </source>
</evidence>
<dbReference type="EMBL" id="BMCH01000008">
    <property type="protein sequence ID" value="GGC39753.1"/>
    <property type="molecule type" value="Genomic_DNA"/>
</dbReference>
<dbReference type="InterPro" id="IPR017941">
    <property type="entry name" value="Rieske_2Fe-2S"/>
</dbReference>
<accession>A0ABQ1MJR9</accession>
<evidence type="ECO:0000256" key="1">
    <source>
        <dbReference type="ARBA" id="ARBA00022714"/>
    </source>
</evidence>
<evidence type="ECO:0000259" key="6">
    <source>
        <dbReference type="PROSITE" id="PS51296"/>
    </source>
</evidence>